<dbReference type="PROSITE" id="PS01044">
    <property type="entry name" value="SQUALEN_PHYTOEN_SYN_1"/>
    <property type="match status" value="1"/>
</dbReference>
<evidence type="ECO:0000256" key="2">
    <source>
        <dbReference type="ARBA" id="ARBA00006251"/>
    </source>
</evidence>
<name>A0A8H4RBI7_9HELO</name>
<keyword evidence="9" id="KW-0753">Steroid metabolism</keyword>
<dbReference type="OrthoDB" id="431150at2759"/>
<comment type="similarity">
    <text evidence="2 10">Belongs to the phytoene/squalene synthase family.</text>
</comment>
<gene>
    <name evidence="11" type="ORF">G7Y89_g13007</name>
</gene>
<evidence type="ECO:0000256" key="9">
    <source>
        <dbReference type="ARBA" id="ARBA00023221"/>
    </source>
</evidence>
<dbReference type="GO" id="GO:0055056">
    <property type="term" value="F:D-glucose transmembrane transporter activity"/>
    <property type="evidence" value="ECO:0007669"/>
    <property type="project" value="UniProtKB-UniRule"/>
</dbReference>
<reference evidence="11 12" key="1">
    <citation type="submission" date="2020-03" db="EMBL/GenBank/DDBJ databases">
        <title>Draft Genome Sequence of Cudoniella acicularis.</title>
        <authorList>
            <person name="Buettner E."/>
            <person name="Kellner H."/>
        </authorList>
    </citation>
    <scope>NUCLEOTIDE SEQUENCE [LARGE SCALE GENOMIC DNA]</scope>
    <source>
        <strain evidence="11 12">DSM 108380</strain>
    </source>
</reference>
<evidence type="ECO:0000256" key="6">
    <source>
        <dbReference type="ARBA" id="ARBA00022955"/>
    </source>
</evidence>
<dbReference type="InterPro" id="IPR006449">
    <property type="entry name" value="Squal_synth-like"/>
</dbReference>
<dbReference type="NCBIfam" id="TIGR01559">
    <property type="entry name" value="squal_synth"/>
    <property type="match status" value="1"/>
</dbReference>
<comment type="caution">
    <text evidence="11">The sequence shown here is derived from an EMBL/GenBank/DDBJ whole genome shotgun (WGS) entry which is preliminary data.</text>
</comment>
<evidence type="ECO:0000313" key="12">
    <source>
        <dbReference type="Proteomes" id="UP000566819"/>
    </source>
</evidence>
<dbReference type="PANTHER" id="PTHR11626">
    <property type="entry name" value="FARNESYL-DIPHOSPHATE FARNESYLTRANSFERASE"/>
    <property type="match status" value="1"/>
</dbReference>
<dbReference type="UniPathway" id="UPA00767">
    <property type="reaction ID" value="UER00751"/>
</dbReference>
<dbReference type="SUPFAM" id="SSF48576">
    <property type="entry name" value="Terpenoid synthases"/>
    <property type="match status" value="1"/>
</dbReference>
<dbReference type="Pfam" id="PF00494">
    <property type="entry name" value="SQS_PSY"/>
    <property type="match status" value="1"/>
</dbReference>
<comment type="function">
    <text evidence="10">Catalyzes the condensation of 2 farnesyl pyrophosphate (FPP) moieties to form squalene.</text>
</comment>
<comment type="catalytic activity">
    <reaction evidence="10">
        <text>2 (2E,6E)-farnesyl diphosphate + NADH + H(+) = squalene + 2 diphosphate + NAD(+)</text>
        <dbReference type="Rhea" id="RHEA:32299"/>
        <dbReference type="ChEBI" id="CHEBI:15378"/>
        <dbReference type="ChEBI" id="CHEBI:15440"/>
        <dbReference type="ChEBI" id="CHEBI:33019"/>
        <dbReference type="ChEBI" id="CHEBI:57540"/>
        <dbReference type="ChEBI" id="CHEBI:57945"/>
        <dbReference type="ChEBI" id="CHEBI:175763"/>
        <dbReference type="EC" id="2.5.1.21"/>
    </reaction>
</comment>
<dbReference type="InterPro" id="IPR008949">
    <property type="entry name" value="Isoprenoid_synthase_dom_sf"/>
</dbReference>
<dbReference type="SFLD" id="SFLDG01018">
    <property type="entry name" value="Squalene/Phytoene_Synthase_Lik"/>
    <property type="match status" value="1"/>
</dbReference>
<evidence type="ECO:0000256" key="3">
    <source>
        <dbReference type="ARBA" id="ARBA00012373"/>
    </source>
</evidence>
<keyword evidence="8" id="KW-1207">Sterol metabolism</keyword>
<dbReference type="InterPro" id="IPR019845">
    <property type="entry name" value="Squalene/phytoene_synthase_CS"/>
</dbReference>
<dbReference type="GO" id="GO:0045338">
    <property type="term" value="P:farnesyl diphosphate metabolic process"/>
    <property type="evidence" value="ECO:0007669"/>
    <property type="project" value="InterPro"/>
</dbReference>
<dbReference type="GO" id="GO:0006696">
    <property type="term" value="P:ergosterol biosynthetic process"/>
    <property type="evidence" value="ECO:0007669"/>
    <property type="project" value="TreeGrafter"/>
</dbReference>
<feature type="transmembrane region" description="Helical" evidence="10">
    <location>
        <begin position="405"/>
        <end position="426"/>
    </location>
</feature>
<keyword evidence="10" id="KW-1133">Transmembrane helix</keyword>
<evidence type="ECO:0000256" key="5">
    <source>
        <dbReference type="ARBA" id="ARBA00022679"/>
    </source>
</evidence>
<dbReference type="InterPro" id="IPR033904">
    <property type="entry name" value="Trans_IPPS_HH"/>
</dbReference>
<keyword evidence="12" id="KW-1185">Reference proteome</keyword>
<dbReference type="SFLD" id="SFLDS00005">
    <property type="entry name" value="Isoprenoid_Synthase_Type_I"/>
    <property type="match status" value="1"/>
</dbReference>
<keyword evidence="10" id="KW-0812">Transmembrane</keyword>
<dbReference type="GO" id="GO:0051996">
    <property type="term" value="F:squalene synthase [NAD(P)H] activity"/>
    <property type="evidence" value="ECO:0007669"/>
    <property type="project" value="UniProtKB-UniRule"/>
</dbReference>
<evidence type="ECO:0000256" key="7">
    <source>
        <dbReference type="ARBA" id="ARBA00023011"/>
    </source>
</evidence>
<dbReference type="CDD" id="cd00683">
    <property type="entry name" value="Trans_IPPS_HH"/>
    <property type="match status" value="1"/>
</dbReference>
<evidence type="ECO:0000313" key="11">
    <source>
        <dbReference type="EMBL" id="KAF4625162.1"/>
    </source>
</evidence>
<keyword evidence="4" id="KW-0444">Lipid biosynthesis</keyword>
<keyword evidence="10" id="KW-0472">Membrane</keyword>
<dbReference type="InterPro" id="IPR002060">
    <property type="entry name" value="Squ/phyt_synthse"/>
</dbReference>
<dbReference type="InterPro" id="IPR044844">
    <property type="entry name" value="Trans_IPPS_euk-type"/>
</dbReference>
<comment type="catalytic activity">
    <reaction evidence="10">
        <text>2 (2E,6E)-farnesyl diphosphate + NADPH + H(+) = squalene + 2 diphosphate + NADP(+)</text>
        <dbReference type="Rhea" id="RHEA:32295"/>
        <dbReference type="ChEBI" id="CHEBI:15378"/>
        <dbReference type="ChEBI" id="CHEBI:15440"/>
        <dbReference type="ChEBI" id="CHEBI:33019"/>
        <dbReference type="ChEBI" id="CHEBI:57783"/>
        <dbReference type="ChEBI" id="CHEBI:58349"/>
        <dbReference type="ChEBI" id="CHEBI:175763"/>
        <dbReference type="EC" id="2.5.1.21"/>
    </reaction>
</comment>
<dbReference type="AlphaFoldDB" id="A0A8H4RBI7"/>
<dbReference type="FunFam" id="1.10.600.10:FF:000023">
    <property type="entry name" value="Squalene synthase"/>
    <property type="match status" value="1"/>
</dbReference>
<accession>A0A8H4RBI7</accession>
<dbReference type="Proteomes" id="UP000566819">
    <property type="component" value="Unassembled WGS sequence"/>
</dbReference>
<dbReference type="Gene3D" id="1.10.600.10">
    <property type="entry name" value="Farnesyl Diphosphate Synthase"/>
    <property type="match status" value="1"/>
</dbReference>
<dbReference type="EC" id="2.5.1.21" evidence="3 10"/>
<protein>
    <recommendedName>
        <fullName evidence="3 10">Squalene synthase</fullName>
        <shortName evidence="10">SQS</shortName>
        <shortName evidence="10">SS</shortName>
        <ecNumber evidence="3 10">2.5.1.21</ecNumber>
    </recommendedName>
</protein>
<evidence type="ECO:0000256" key="10">
    <source>
        <dbReference type="RuleBase" id="RU368088"/>
    </source>
</evidence>
<proteinExistence type="inferred from homology"/>
<keyword evidence="7" id="KW-0756">Sterol biosynthesis</keyword>
<keyword evidence="6" id="KW-0752">Steroid biosynthesis</keyword>
<dbReference type="GO" id="GO:0005789">
    <property type="term" value="C:endoplasmic reticulum membrane"/>
    <property type="evidence" value="ECO:0007669"/>
    <property type="project" value="TreeGrafter"/>
</dbReference>
<dbReference type="EMBL" id="JAAMPI010001449">
    <property type="protein sequence ID" value="KAF4625162.1"/>
    <property type="molecule type" value="Genomic_DNA"/>
</dbReference>
<organism evidence="11 12">
    <name type="scientific">Cudoniella acicularis</name>
    <dbReference type="NCBI Taxonomy" id="354080"/>
    <lineage>
        <taxon>Eukaryota</taxon>
        <taxon>Fungi</taxon>
        <taxon>Dikarya</taxon>
        <taxon>Ascomycota</taxon>
        <taxon>Pezizomycotina</taxon>
        <taxon>Leotiomycetes</taxon>
        <taxon>Helotiales</taxon>
        <taxon>Tricladiaceae</taxon>
        <taxon>Cudoniella</taxon>
    </lineage>
</organism>
<keyword evidence="6" id="KW-0443">Lipid metabolism</keyword>
<evidence type="ECO:0000256" key="8">
    <source>
        <dbReference type="ARBA" id="ARBA00023166"/>
    </source>
</evidence>
<evidence type="ECO:0000256" key="1">
    <source>
        <dbReference type="ARBA" id="ARBA00001946"/>
    </source>
</evidence>
<sequence>MKKSEILFYALRPYQLSAIIQWKHRSNGALTRVPAQEPPSLSRSFSLLDMTSRSFSALTQELHPELIVVVAIFYLVLRGLDTIEDDMTIDDSVKVPMLRNFTAVLQQDGWTFDGNGPNEKDRQLLVEFNNVIAEYRKIKPEYSIIIDDITNKMGNGMADFIVKAQTGDLAVQSIREYELYCHYVAGLVGEGLTKLFVASGLAPSELLLHPQLIESMGQFLQKTNVIRDVREDFDDSRNFWPKEIWGTYVDSFEMLFLEDERSKQTAIACSSNMVLNALSHATDSLTYLERLTDQRVFAFCAIAQSMAIATLHIVFQNPALFQQNIKISKGEACQLMLQSSRSYEEVCGIFESYAAAIRKKNVRTDPNYLAIDVVCEEIVTFIVKRRTRLSMEQLGPKRSPQKSNLGLLLAKISMALIFILILACFFRYDDKIPGLEIILRHILPGSNTTLSAQESYRIDL</sequence>
<keyword evidence="5 10" id="KW-0808">Transferase</keyword>
<comment type="cofactor">
    <cofactor evidence="1 10">
        <name>Mg(2+)</name>
        <dbReference type="ChEBI" id="CHEBI:18420"/>
    </cofactor>
</comment>
<dbReference type="PANTHER" id="PTHR11626:SF2">
    <property type="entry name" value="SQUALENE SYNTHASE"/>
    <property type="match status" value="1"/>
</dbReference>
<comment type="pathway">
    <text evidence="10">Terpene metabolism; lanosterol biosynthesis; lanosterol from farnesyl diphosphate: step 1/3.</text>
</comment>
<evidence type="ECO:0000256" key="4">
    <source>
        <dbReference type="ARBA" id="ARBA00022516"/>
    </source>
</evidence>